<dbReference type="InterPro" id="IPR016454">
    <property type="entry name" value="Cysteine_dSase"/>
</dbReference>
<dbReference type="InterPro" id="IPR015424">
    <property type="entry name" value="PyrdxlP-dep_Trfase"/>
</dbReference>
<keyword evidence="5" id="KW-0408">Iron</keyword>
<keyword evidence="3" id="KW-0479">Metal-binding</keyword>
<keyword evidence="10" id="KW-1185">Reference proteome</keyword>
<evidence type="ECO:0000256" key="3">
    <source>
        <dbReference type="ARBA" id="ARBA00022723"/>
    </source>
</evidence>
<dbReference type="PIRSF" id="PIRSF005572">
    <property type="entry name" value="NifS"/>
    <property type="match status" value="1"/>
</dbReference>
<evidence type="ECO:0000256" key="4">
    <source>
        <dbReference type="ARBA" id="ARBA00022898"/>
    </source>
</evidence>
<comment type="cofactor">
    <cofactor evidence="1 7">
        <name>pyridoxal 5'-phosphate</name>
        <dbReference type="ChEBI" id="CHEBI:597326"/>
    </cofactor>
</comment>
<dbReference type="InterPro" id="IPR000192">
    <property type="entry name" value="Aminotrans_V_dom"/>
</dbReference>
<keyword evidence="6" id="KW-0411">Iron-sulfur</keyword>
<dbReference type="RefSeq" id="WP_073150235.1">
    <property type="nucleotide sequence ID" value="NZ_FRAG01000029.1"/>
</dbReference>
<evidence type="ECO:0000256" key="1">
    <source>
        <dbReference type="ARBA" id="ARBA00001933"/>
    </source>
</evidence>
<evidence type="ECO:0000313" key="10">
    <source>
        <dbReference type="Proteomes" id="UP000184465"/>
    </source>
</evidence>
<gene>
    <name evidence="9" type="ORF">SAMN02745912_02386</name>
</gene>
<dbReference type="FunFam" id="3.40.640.10:FF:000084">
    <property type="entry name" value="IscS-like cysteine desulfurase"/>
    <property type="match status" value="1"/>
</dbReference>
<dbReference type="GO" id="GO:0051536">
    <property type="term" value="F:iron-sulfur cluster binding"/>
    <property type="evidence" value="ECO:0007669"/>
    <property type="project" value="UniProtKB-KW"/>
</dbReference>
<dbReference type="Gene3D" id="3.40.640.10">
    <property type="entry name" value="Type I PLP-dependent aspartate aminotransferase-like (Major domain)"/>
    <property type="match status" value="1"/>
</dbReference>
<dbReference type="PROSITE" id="PS00595">
    <property type="entry name" value="AA_TRANSFER_CLASS_5"/>
    <property type="match status" value="1"/>
</dbReference>
<dbReference type="Gene3D" id="3.90.1150.10">
    <property type="entry name" value="Aspartate Aminotransferase, domain 1"/>
    <property type="match status" value="1"/>
</dbReference>
<dbReference type="GO" id="GO:0031071">
    <property type="term" value="F:cysteine desulfurase activity"/>
    <property type="evidence" value="ECO:0007669"/>
    <property type="project" value="UniProtKB-ARBA"/>
</dbReference>
<feature type="domain" description="Aminotransferase class V" evidence="8">
    <location>
        <begin position="3"/>
        <end position="368"/>
    </location>
</feature>
<evidence type="ECO:0000256" key="5">
    <source>
        <dbReference type="ARBA" id="ARBA00023004"/>
    </source>
</evidence>
<dbReference type="InterPro" id="IPR015421">
    <property type="entry name" value="PyrdxlP-dep_Trfase_major"/>
</dbReference>
<dbReference type="PANTHER" id="PTHR11601">
    <property type="entry name" value="CYSTEINE DESULFURYLASE FAMILY MEMBER"/>
    <property type="match status" value="1"/>
</dbReference>
<proteinExistence type="inferred from homology"/>
<evidence type="ECO:0000256" key="7">
    <source>
        <dbReference type="RuleBase" id="RU004504"/>
    </source>
</evidence>
<evidence type="ECO:0000259" key="8">
    <source>
        <dbReference type="Pfam" id="PF00266"/>
    </source>
</evidence>
<evidence type="ECO:0000256" key="2">
    <source>
        <dbReference type="ARBA" id="ARBA00006490"/>
    </source>
</evidence>
<dbReference type="AlphaFoldDB" id="A0A1M6Q1G3"/>
<comment type="similarity">
    <text evidence="2">Belongs to the class-V pyridoxal-phosphate-dependent aminotransferase family. NifS/IscS subfamily.</text>
</comment>
<evidence type="ECO:0000256" key="6">
    <source>
        <dbReference type="ARBA" id="ARBA00023014"/>
    </source>
</evidence>
<dbReference type="Pfam" id="PF00266">
    <property type="entry name" value="Aminotran_5"/>
    <property type="match status" value="1"/>
</dbReference>
<accession>A0A1M6Q1G3</accession>
<dbReference type="GO" id="GO:0046872">
    <property type="term" value="F:metal ion binding"/>
    <property type="evidence" value="ECO:0007669"/>
    <property type="project" value="UniProtKB-KW"/>
</dbReference>
<reference evidence="9 10" key="1">
    <citation type="submission" date="2016-11" db="EMBL/GenBank/DDBJ databases">
        <authorList>
            <person name="Jaros S."/>
            <person name="Januszkiewicz K."/>
            <person name="Wedrychowicz H."/>
        </authorList>
    </citation>
    <scope>NUCLEOTIDE SEQUENCE [LARGE SCALE GENOMIC DNA]</scope>
    <source>
        <strain evidence="9 10">DSM 15212</strain>
    </source>
</reference>
<dbReference type="SUPFAM" id="SSF53383">
    <property type="entry name" value="PLP-dependent transferases"/>
    <property type="match status" value="1"/>
</dbReference>
<organism evidence="9 10">
    <name type="scientific">Paramaledivibacter caminithermalis (strain DSM 15212 / CIP 107654 / DViRD3)</name>
    <name type="common">Clostridium caminithermale</name>
    <dbReference type="NCBI Taxonomy" id="1121301"/>
    <lineage>
        <taxon>Bacteria</taxon>
        <taxon>Bacillati</taxon>
        <taxon>Bacillota</taxon>
        <taxon>Clostridia</taxon>
        <taxon>Peptostreptococcales</taxon>
        <taxon>Caminicellaceae</taxon>
        <taxon>Paramaledivibacter</taxon>
    </lineage>
</organism>
<name>A0A1M6Q1G3_PARC5</name>
<dbReference type="InterPro" id="IPR020578">
    <property type="entry name" value="Aminotrans_V_PyrdxlP_BS"/>
</dbReference>
<dbReference type="Gene3D" id="1.10.260.50">
    <property type="match status" value="1"/>
</dbReference>
<dbReference type="NCBIfam" id="NF002806">
    <property type="entry name" value="PRK02948.1"/>
    <property type="match status" value="1"/>
</dbReference>
<sequence>MEVYLDNGATTRPKEEVINIMVKAMTDYYGNPSSLHRKGIEVEKLVKKARNQVAKALGADEVEIYFTSGGTESNNLAIFGSLEGNKRKGKHIITTRIEHPSVLNVFNELEKRGYDVSYLRVDKAGLIDIDEFKNTLRNDTVLISVMYVNNEVGTIQPISEITNIINKRKNKPLLHVDAIQAFGKVKINLKKLKVDLMSISGHKIHGPKGIGALYVRKGTKIKSIVFGGNQELGIRSGTENVPGILGLGIAADHVKKEFDNNVNKMRNLKVKLLNGIKNNVEGIKINGFIEEDSAPHILNISFKGIRGEVLLHSLEQEGIYVSTGSACSSRKKSFSHVLKEMFLTEDEMEGAIRFSLSFQNTEEEIDYVIDKLKNIVRDLRKVIGGRG</sequence>
<evidence type="ECO:0000313" key="9">
    <source>
        <dbReference type="EMBL" id="SHK14095.1"/>
    </source>
</evidence>
<dbReference type="Proteomes" id="UP000184465">
    <property type="component" value="Unassembled WGS sequence"/>
</dbReference>
<dbReference type="OrthoDB" id="9808002at2"/>
<dbReference type="EMBL" id="FRAG01000029">
    <property type="protein sequence ID" value="SHK14095.1"/>
    <property type="molecule type" value="Genomic_DNA"/>
</dbReference>
<dbReference type="STRING" id="1121301.SAMN02745912_02386"/>
<keyword evidence="4" id="KW-0663">Pyridoxal phosphate</keyword>
<dbReference type="InterPro" id="IPR015422">
    <property type="entry name" value="PyrdxlP-dep_Trfase_small"/>
</dbReference>
<dbReference type="PANTHER" id="PTHR11601:SF50">
    <property type="entry name" value="CYSTEINE DESULFURASE ISCS 2-RELATED"/>
    <property type="match status" value="1"/>
</dbReference>
<protein>
    <submittedName>
        <fullName evidence="9">Cysteine desulfurase</fullName>
    </submittedName>
</protein>